<keyword evidence="3" id="KW-1185">Reference proteome</keyword>
<dbReference type="EMBL" id="SWBO01000005">
    <property type="protein sequence ID" value="TKC00052.1"/>
    <property type="molecule type" value="Genomic_DNA"/>
</dbReference>
<dbReference type="RefSeq" id="WP_136877215.1">
    <property type="nucleotide sequence ID" value="NZ_SWBO01000005.1"/>
</dbReference>
<gene>
    <name evidence="2" type="ORF">FA045_11475</name>
</gene>
<dbReference type="AlphaFoldDB" id="A0A4U1C6T6"/>
<evidence type="ECO:0008006" key="4">
    <source>
        <dbReference type="Google" id="ProtNLM"/>
    </source>
</evidence>
<accession>A0A4U1C6T6</accession>
<proteinExistence type="predicted"/>
<feature type="chain" id="PRO_5020501769" description="Secreted protein" evidence="1">
    <location>
        <begin position="21"/>
        <end position="61"/>
    </location>
</feature>
<protein>
    <recommendedName>
        <fullName evidence="4">Secreted protein</fullName>
    </recommendedName>
</protein>
<sequence length="61" mass="6389">MKKLTLFLFASFFSFGVAVATTGNTGEIIDDGAVPCSSSECPGSGTLCCKDAKTGDPFYKR</sequence>
<dbReference type="Proteomes" id="UP000310477">
    <property type="component" value="Unassembled WGS sequence"/>
</dbReference>
<comment type="caution">
    <text evidence="2">The sequence shown here is derived from an EMBL/GenBank/DDBJ whole genome shotgun (WGS) entry which is preliminary data.</text>
</comment>
<evidence type="ECO:0000256" key="1">
    <source>
        <dbReference type="SAM" id="SignalP"/>
    </source>
</evidence>
<evidence type="ECO:0000313" key="3">
    <source>
        <dbReference type="Proteomes" id="UP000310477"/>
    </source>
</evidence>
<keyword evidence="1" id="KW-0732">Signal</keyword>
<name>A0A4U1C6T6_9SPHI</name>
<feature type="signal peptide" evidence="1">
    <location>
        <begin position="1"/>
        <end position="20"/>
    </location>
</feature>
<reference evidence="2 3" key="1">
    <citation type="submission" date="2019-04" db="EMBL/GenBank/DDBJ databases">
        <title>Pedobacter sp. AR-2-6 sp. nov., isolated from Arctic soil.</title>
        <authorList>
            <person name="Dahal R.H."/>
            <person name="Kim D.-U."/>
        </authorList>
    </citation>
    <scope>NUCLEOTIDE SEQUENCE [LARGE SCALE GENOMIC DNA]</scope>
    <source>
        <strain evidence="2 3">AR-2-6</strain>
    </source>
</reference>
<organism evidence="2 3">
    <name type="scientific">Pedobacter cryotolerans</name>
    <dbReference type="NCBI Taxonomy" id="2571270"/>
    <lineage>
        <taxon>Bacteria</taxon>
        <taxon>Pseudomonadati</taxon>
        <taxon>Bacteroidota</taxon>
        <taxon>Sphingobacteriia</taxon>
        <taxon>Sphingobacteriales</taxon>
        <taxon>Sphingobacteriaceae</taxon>
        <taxon>Pedobacter</taxon>
    </lineage>
</organism>
<evidence type="ECO:0000313" key="2">
    <source>
        <dbReference type="EMBL" id="TKC00052.1"/>
    </source>
</evidence>